<keyword evidence="2" id="KW-0677">Repeat</keyword>
<name>A0AAV8ZLT9_9CUCU</name>
<dbReference type="PANTHER" id="PTHR46200">
    <property type="entry name" value="GATOR COMPLEX PROTEIN WDR24"/>
    <property type="match status" value="1"/>
</dbReference>
<feature type="region of interest" description="Disordered" evidence="3">
    <location>
        <begin position="228"/>
        <end position="247"/>
    </location>
</feature>
<feature type="non-terminal residue" evidence="4">
    <location>
        <position position="367"/>
    </location>
</feature>
<sequence>MYRILTLRYCFFISRKISTTQSIDQFHQASSLLLQFTHINRIQKQESDNFLALAKNYVLHGRSVSELCEHNSAVAREFGKSHISVIWKIIKTMYGEEFMQNSINSGSNNRDDVSHNNLPINNIVPSVIGLENTISTLRDIEPDQKSKGGDTPAAQFSGGDDETENEDQVDHTAIYNNGFPTYLNFRTGDDLYFSDFRSGFRSFNHITPQFQDWSLPNEAFPVRHEIKDRSPPPEHYPNHHSPDINEEPHAFQVDDQPITLISVSKPPKKISDIQTATCILIVLGDCRKYLKELDELMQEHWLLGYIDILSRFRLWNIATQVIKLSWLPSVYQLNQQSTRINTNCSKCAKPLQRVGWLCDRCHSSKYA</sequence>
<dbReference type="GO" id="GO:0005774">
    <property type="term" value="C:vacuolar membrane"/>
    <property type="evidence" value="ECO:0007669"/>
    <property type="project" value="TreeGrafter"/>
</dbReference>
<organism evidence="4 5">
    <name type="scientific">Rhamnusium bicolor</name>
    <dbReference type="NCBI Taxonomy" id="1586634"/>
    <lineage>
        <taxon>Eukaryota</taxon>
        <taxon>Metazoa</taxon>
        <taxon>Ecdysozoa</taxon>
        <taxon>Arthropoda</taxon>
        <taxon>Hexapoda</taxon>
        <taxon>Insecta</taxon>
        <taxon>Pterygota</taxon>
        <taxon>Neoptera</taxon>
        <taxon>Endopterygota</taxon>
        <taxon>Coleoptera</taxon>
        <taxon>Polyphaga</taxon>
        <taxon>Cucujiformia</taxon>
        <taxon>Chrysomeloidea</taxon>
        <taxon>Cerambycidae</taxon>
        <taxon>Lepturinae</taxon>
        <taxon>Rhagiini</taxon>
        <taxon>Rhamnusium</taxon>
    </lineage>
</organism>
<dbReference type="EMBL" id="JANEYF010000960">
    <property type="protein sequence ID" value="KAJ8966640.1"/>
    <property type="molecule type" value="Genomic_DNA"/>
</dbReference>
<feature type="region of interest" description="Disordered" evidence="3">
    <location>
        <begin position="140"/>
        <end position="166"/>
    </location>
</feature>
<evidence type="ECO:0000256" key="2">
    <source>
        <dbReference type="ARBA" id="ARBA00022737"/>
    </source>
</evidence>
<evidence type="ECO:0000313" key="4">
    <source>
        <dbReference type="EMBL" id="KAJ8966640.1"/>
    </source>
</evidence>
<dbReference type="GO" id="GO:0061700">
    <property type="term" value="C:GATOR2 complex"/>
    <property type="evidence" value="ECO:0007669"/>
    <property type="project" value="TreeGrafter"/>
</dbReference>
<accession>A0AAV8ZLT9</accession>
<reference evidence="4" key="1">
    <citation type="journal article" date="2023" name="Insect Mol. Biol.">
        <title>Genome sequencing provides insights into the evolution of gene families encoding plant cell wall-degrading enzymes in longhorned beetles.</title>
        <authorList>
            <person name="Shin N.R."/>
            <person name="Okamura Y."/>
            <person name="Kirsch R."/>
            <person name="Pauchet Y."/>
        </authorList>
    </citation>
    <scope>NUCLEOTIDE SEQUENCE</scope>
    <source>
        <strain evidence="4">RBIC_L_NR</strain>
    </source>
</reference>
<protein>
    <submittedName>
        <fullName evidence="4">Uncharacterized protein</fullName>
    </submittedName>
</protein>
<dbReference type="GO" id="GO:0005829">
    <property type="term" value="C:cytosol"/>
    <property type="evidence" value="ECO:0007669"/>
    <property type="project" value="TreeGrafter"/>
</dbReference>
<evidence type="ECO:0000256" key="1">
    <source>
        <dbReference type="ARBA" id="ARBA00022574"/>
    </source>
</evidence>
<evidence type="ECO:0000313" key="5">
    <source>
        <dbReference type="Proteomes" id="UP001162156"/>
    </source>
</evidence>
<proteinExistence type="predicted"/>
<gene>
    <name evidence="4" type="ORF">NQ314_003407</name>
</gene>
<evidence type="ECO:0000256" key="3">
    <source>
        <dbReference type="SAM" id="MobiDB-lite"/>
    </source>
</evidence>
<dbReference type="InterPro" id="IPR037590">
    <property type="entry name" value="WDR24"/>
</dbReference>
<dbReference type="Proteomes" id="UP001162156">
    <property type="component" value="Unassembled WGS sequence"/>
</dbReference>
<dbReference type="GO" id="GO:0034198">
    <property type="term" value="P:cellular response to amino acid starvation"/>
    <property type="evidence" value="ECO:0007669"/>
    <property type="project" value="TreeGrafter"/>
</dbReference>
<dbReference type="GO" id="GO:0016239">
    <property type="term" value="P:positive regulation of macroautophagy"/>
    <property type="evidence" value="ECO:0007669"/>
    <property type="project" value="TreeGrafter"/>
</dbReference>
<dbReference type="GO" id="GO:1904263">
    <property type="term" value="P:positive regulation of TORC1 signaling"/>
    <property type="evidence" value="ECO:0007669"/>
    <property type="project" value="TreeGrafter"/>
</dbReference>
<keyword evidence="5" id="KW-1185">Reference proteome</keyword>
<dbReference type="AlphaFoldDB" id="A0AAV8ZLT9"/>
<dbReference type="PANTHER" id="PTHR46200:SF1">
    <property type="entry name" value="GATOR COMPLEX PROTEIN WDR24"/>
    <property type="match status" value="1"/>
</dbReference>
<comment type="caution">
    <text evidence="4">The sequence shown here is derived from an EMBL/GenBank/DDBJ whole genome shotgun (WGS) entry which is preliminary data.</text>
</comment>
<keyword evidence="1" id="KW-0853">WD repeat</keyword>